<feature type="region of interest" description="Disordered" evidence="1">
    <location>
        <begin position="109"/>
        <end position="170"/>
    </location>
</feature>
<evidence type="ECO:0000256" key="1">
    <source>
        <dbReference type="SAM" id="MobiDB-lite"/>
    </source>
</evidence>
<comment type="caution">
    <text evidence="2">The sequence shown here is derived from an EMBL/GenBank/DDBJ whole genome shotgun (WGS) entry which is preliminary data.</text>
</comment>
<protein>
    <submittedName>
        <fullName evidence="2">Uncharacterized protein</fullName>
    </submittedName>
</protein>
<accession>A0ABW9IX40</accession>
<name>A0ABW9IX40_STRGJ</name>
<reference evidence="2 3" key="1">
    <citation type="submission" date="2024-12" db="EMBL/GenBank/DDBJ databases">
        <title>Forecasting of Potato common scab and diversities of Pathogenic streptomyces spp. in china.</title>
        <authorList>
            <person name="Handique U."/>
            <person name="Wu J."/>
        </authorList>
    </citation>
    <scope>NUCLEOTIDE SEQUENCE [LARGE SCALE GENOMIC DNA]</scope>
    <source>
        <strain evidence="2 3">ZRIMU1585</strain>
    </source>
</reference>
<organism evidence="2 3">
    <name type="scientific">Streptomyces galilaeus</name>
    <dbReference type="NCBI Taxonomy" id="33899"/>
    <lineage>
        <taxon>Bacteria</taxon>
        <taxon>Bacillati</taxon>
        <taxon>Actinomycetota</taxon>
        <taxon>Actinomycetes</taxon>
        <taxon>Kitasatosporales</taxon>
        <taxon>Streptomycetaceae</taxon>
        <taxon>Streptomyces</taxon>
    </lineage>
</organism>
<dbReference type="Proteomes" id="UP001631993">
    <property type="component" value="Unassembled WGS sequence"/>
</dbReference>
<feature type="compositionally biased region" description="Basic and acidic residues" evidence="1">
    <location>
        <begin position="158"/>
        <end position="170"/>
    </location>
</feature>
<evidence type="ECO:0000313" key="2">
    <source>
        <dbReference type="EMBL" id="MFM9652304.1"/>
    </source>
</evidence>
<sequence>MDRIDRRTPTGFGSEPPPAVGPDGEGEADEPPLDEGEGEGEAEAEAEADGEALPFVAEAGGDPLTVGEAKEMSPDEVSLSDVVRSSPAADFTSEGLSAREMVATHATTVATARTPASQSRRVPGARVVSGAQPFSQGRSWEGRDLLSGMRCSSSGARMGDHGCDGRVCER</sequence>
<feature type="compositionally biased region" description="Acidic residues" evidence="1">
    <location>
        <begin position="24"/>
        <end position="50"/>
    </location>
</feature>
<keyword evidence="3" id="KW-1185">Reference proteome</keyword>
<feature type="region of interest" description="Disordered" evidence="1">
    <location>
        <begin position="1"/>
        <end position="96"/>
    </location>
</feature>
<dbReference type="EMBL" id="JBJVNE010000027">
    <property type="protein sequence ID" value="MFM9652304.1"/>
    <property type="molecule type" value="Genomic_DNA"/>
</dbReference>
<dbReference type="RefSeq" id="WP_369277942.1">
    <property type="nucleotide sequence ID" value="NZ_JBJVMW010000050.1"/>
</dbReference>
<evidence type="ECO:0000313" key="3">
    <source>
        <dbReference type="Proteomes" id="UP001631993"/>
    </source>
</evidence>
<gene>
    <name evidence="2" type="ORF">ACKI1S_39980</name>
</gene>
<proteinExistence type="predicted"/>